<sequence>MQFPSMQEFTLVTKSGIYHQAGVTLQQPGVWSPHLAEKPKSSRDYVPCMYTTLAGRGNGDAYEQFKELVDRADGLVTQDGQDPVVGWFIHTGPTLLSIDQIQNVVGHTVEVTQLND</sequence>
<dbReference type="OrthoDB" id="9774690at2"/>
<proteinExistence type="predicted"/>
<dbReference type="PATRIC" id="fig|251720.4.peg.3225"/>
<gene>
    <name evidence="1" type="ORF">ALO41_02382</name>
</gene>
<reference evidence="1 2" key="1">
    <citation type="submission" date="2015-09" db="EMBL/GenBank/DDBJ databases">
        <title>Genome announcement of multiple Pseudomonas syringae strains.</title>
        <authorList>
            <person name="Thakur S."/>
            <person name="Wang P.W."/>
            <person name="Gong Y."/>
            <person name="Weir B.S."/>
            <person name="Guttman D.S."/>
        </authorList>
    </citation>
    <scope>NUCLEOTIDE SEQUENCE [LARGE SCALE GENOMIC DNA]</scope>
    <source>
        <strain evidence="1 2">ICMP3962</strain>
    </source>
</reference>
<accession>A0A0Q0E3D4</accession>
<dbReference type="AlphaFoldDB" id="A0A0Q0E3D4"/>
<comment type="caution">
    <text evidence="1">The sequence shown here is derived from an EMBL/GenBank/DDBJ whole genome shotgun (WGS) entry which is preliminary data.</text>
</comment>
<dbReference type="RefSeq" id="WP_057431349.1">
    <property type="nucleotide sequence ID" value="NZ_LIHQ01000003.1"/>
</dbReference>
<dbReference type="EMBL" id="LJRQ01000092">
    <property type="protein sequence ID" value="KPZ15845.1"/>
    <property type="molecule type" value="Genomic_DNA"/>
</dbReference>
<evidence type="ECO:0000313" key="2">
    <source>
        <dbReference type="Proteomes" id="UP000050266"/>
    </source>
</evidence>
<name>A0A0Q0E3D4_PSEA0</name>
<evidence type="ECO:0000313" key="1">
    <source>
        <dbReference type="EMBL" id="KPZ15845.1"/>
    </source>
</evidence>
<dbReference type="Proteomes" id="UP000050266">
    <property type="component" value="Unassembled WGS sequence"/>
</dbReference>
<organism evidence="1 2">
    <name type="scientific">Pseudomonas amygdali pv. ulmi</name>
    <dbReference type="NCBI Taxonomy" id="251720"/>
    <lineage>
        <taxon>Bacteria</taxon>
        <taxon>Pseudomonadati</taxon>
        <taxon>Pseudomonadota</taxon>
        <taxon>Gammaproteobacteria</taxon>
        <taxon>Pseudomonadales</taxon>
        <taxon>Pseudomonadaceae</taxon>
        <taxon>Pseudomonas</taxon>
        <taxon>Pseudomonas amygdali</taxon>
    </lineage>
</organism>
<protein>
    <submittedName>
        <fullName evidence="1">Uncharacterized protein</fullName>
    </submittedName>
</protein>